<dbReference type="RefSeq" id="XP_028155366.1">
    <property type="nucleotide sequence ID" value="XM_028299565.1"/>
</dbReference>
<protein>
    <submittedName>
        <fullName evidence="2">Uncharacterized protein LOC114349178</fullName>
    </submittedName>
</protein>
<organism evidence="2">
    <name type="scientific">Diabrotica virgifera virgifera</name>
    <name type="common">western corn rootworm</name>
    <dbReference type="NCBI Taxonomy" id="50390"/>
    <lineage>
        <taxon>Eukaryota</taxon>
        <taxon>Metazoa</taxon>
        <taxon>Ecdysozoa</taxon>
        <taxon>Arthropoda</taxon>
        <taxon>Hexapoda</taxon>
        <taxon>Insecta</taxon>
        <taxon>Pterygota</taxon>
        <taxon>Neoptera</taxon>
        <taxon>Endopterygota</taxon>
        <taxon>Coleoptera</taxon>
        <taxon>Polyphaga</taxon>
        <taxon>Cucujiformia</taxon>
        <taxon>Chrysomeloidea</taxon>
        <taxon>Chrysomelidae</taxon>
        <taxon>Galerucinae</taxon>
        <taxon>Diabroticina</taxon>
        <taxon>Diabroticites</taxon>
        <taxon>Diabrotica</taxon>
    </lineage>
</organism>
<proteinExistence type="predicted"/>
<evidence type="ECO:0000256" key="1">
    <source>
        <dbReference type="SAM" id="MobiDB-lite"/>
    </source>
</evidence>
<name>A0A6P7H056_DIAVI</name>
<dbReference type="PANTHER" id="PTHR33480">
    <property type="entry name" value="SET DOMAIN-CONTAINING PROTEIN-RELATED"/>
    <property type="match status" value="1"/>
</dbReference>
<evidence type="ECO:0000313" key="2">
    <source>
        <dbReference type="RefSeq" id="XP_028155366.1"/>
    </source>
</evidence>
<dbReference type="AlphaFoldDB" id="A0A6P7H056"/>
<feature type="region of interest" description="Disordered" evidence="1">
    <location>
        <begin position="89"/>
        <end position="108"/>
    </location>
</feature>
<sequence length="141" mass="15679">MGHTIGIYKGSYRLPDDIYQTAKISKLLLLMEQGGAAQFKGKSLNDIDLDLEENLLNTDDNMPITEATDLIPEVNICENKASGINSSVALSGASNSSKEQNKKEKRSLVPWKEAQQTVVVIKYFSDHIKNKKPPKKVNVKF</sequence>
<reference evidence="2" key="1">
    <citation type="submission" date="2025-08" db="UniProtKB">
        <authorList>
            <consortium name="RefSeq"/>
        </authorList>
    </citation>
    <scope>IDENTIFICATION</scope>
    <source>
        <tissue evidence="2">Whole insect</tissue>
    </source>
</reference>
<accession>A0A6P7H056</accession>
<feature type="compositionally biased region" description="Low complexity" evidence="1">
    <location>
        <begin position="89"/>
        <end position="98"/>
    </location>
</feature>
<gene>
    <name evidence="2" type="primary">LOC114349178</name>
</gene>
<dbReference type="InParanoid" id="A0A6P7H056"/>